<feature type="non-terminal residue" evidence="1">
    <location>
        <position position="72"/>
    </location>
</feature>
<feature type="non-terminal residue" evidence="1">
    <location>
        <position position="1"/>
    </location>
</feature>
<evidence type="ECO:0000313" key="2">
    <source>
        <dbReference type="Proteomes" id="UP000663866"/>
    </source>
</evidence>
<proteinExistence type="predicted"/>
<sequence length="72" mass="8263">QMNPSPVNHSLSNNNDMLSFESLIDTKFIKYSGIGDATDWLLQTMNQFKQCGLRRLEQLQVIPFLLVDTAYL</sequence>
<reference evidence="1" key="1">
    <citation type="submission" date="2021-02" db="EMBL/GenBank/DDBJ databases">
        <authorList>
            <person name="Nowell W R."/>
        </authorList>
    </citation>
    <scope>NUCLEOTIDE SEQUENCE</scope>
</reference>
<evidence type="ECO:0000313" key="1">
    <source>
        <dbReference type="EMBL" id="CAF4677427.1"/>
    </source>
</evidence>
<gene>
    <name evidence="1" type="ORF">OVN521_LOCUS47607</name>
</gene>
<dbReference type="Proteomes" id="UP000663866">
    <property type="component" value="Unassembled WGS sequence"/>
</dbReference>
<organism evidence="1 2">
    <name type="scientific">Rotaria magnacalcarata</name>
    <dbReference type="NCBI Taxonomy" id="392030"/>
    <lineage>
        <taxon>Eukaryota</taxon>
        <taxon>Metazoa</taxon>
        <taxon>Spiralia</taxon>
        <taxon>Gnathifera</taxon>
        <taxon>Rotifera</taxon>
        <taxon>Eurotatoria</taxon>
        <taxon>Bdelloidea</taxon>
        <taxon>Philodinida</taxon>
        <taxon>Philodinidae</taxon>
        <taxon>Rotaria</taxon>
    </lineage>
</organism>
<name>A0A821GW02_9BILA</name>
<comment type="caution">
    <text evidence="1">The sequence shown here is derived from an EMBL/GenBank/DDBJ whole genome shotgun (WGS) entry which is preliminary data.</text>
</comment>
<dbReference type="AlphaFoldDB" id="A0A821GW02"/>
<protein>
    <submittedName>
        <fullName evidence="1">Uncharacterized protein</fullName>
    </submittedName>
</protein>
<keyword evidence="2" id="KW-1185">Reference proteome</keyword>
<dbReference type="EMBL" id="CAJOBG010094465">
    <property type="protein sequence ID" value="CAF4677427.1"/>
    <property type="molecule type" value="Genomic_DNA"/>
</dbReference>
<accession>A0A821GW02</accession>